<accession>A0A382CDW3</accession>
<dbReference type="AlphaFoldDB" id="A0A382CDW3"/>
<feature type="compositionally biased region" description="Basic residues" evidence="1">
    <location>
        <begin position="475"/>
        <end position="487"/>
    </location>
</feature>
<feature type="compositionally biased region" description="Pro residues" evidence="1">
    <location>
        <begin position="425"/>
        <end position="434"/>
    </location>
</feature>
<organism evidence="2">
    <name type="scientific">marine metagenome</name>
    <dbReference type="NCBI Taxonomy" id="408172"/>
    <lineage>
        <taxon>unclassified sequences</taxon>
        <taxon>metagenomes</taxon>
        <taxon>ecological metagenomes</taxon>
    </lineage>
</organism>
<proteinExistence type="predicted"/>
<feature type="compositionally biased region" description="Basic residues" evidence="1">
    <location>
        <begin position="1"/>
        <end position="19"/>
    </location>
</feature>
<feature type="compositionally biased region" description="Low complexity" evidence="1">
    <location>
        <begin position="435"/>
        <end position="460"/>
    </location>
</feature>
<protein>
    <submittedName>
        <fullName evidence="2">Uncharacterized protein</fullName>
    </submittedName>
</protein>
<feature type="region of interest" description="Disordered" evidence="1">
    <location>
        <begin position="1"/>
        <end position="23"/>
    </location>
</feature>
<evidence type="ECO:0000313" key="2">
    <source>
        <dbReference type="EMBL" id="SVB23493.1"/>
    </source>
</evidence>
<feature type="non-terminal residue" evidence="2">
    <location>
        <position position="497"/>
    </location>
</feature>
<name>A0A382CDW3_9ZZZZ</name>
<gene>
    <name evidence="2" type="ORF">METZ01_LOCUS176347</name>
</gene>
<sequence length="497" mass="58252">MPILKKNKTKKNKLTKGGHGKNPFTIEVPKESMEQLGTWELYENEPLSYNNFTKHLKLYPPTYDIIHKAKNSIEKPSKCVAQHANYKQTNYYPSHNFCEIDDIIAVVLGNLLEIPVYSMDKNIAVDSDENNHAFFDKLSHIPLTFYDSSKTKFIQYNNGDFDYGDHFKHNAGFQKYITIKQIKNVYKNIQSIKKVEHVQMFTGILEHPIYQYDFFKKKIPQQQKKIPQQQTVAPKWVIKQKIPQQQIGGGKWEERQGVHMPVITIEDLNIIIDRNFNNLMKDNWIKNHNKYYDAIIDGLNFMTGGAKKSITDELYYNLQKFVNKIFEGKNIKILLVYRGHITHSGTRHHIEDDINRFIIDAKNLNIKMDIMYVHTSVTDNKSSPKWIPNLPKAPTNKGKSNFDYNQKKPYKRPQYYSQNQQAPQQYPPRYPQQYPPQTYYSQNLSRQQSPPQSRQRFPLPQQSPPHRNYGGEKTKKTKKTKKVRKHQGINQTGGKKG</sequence>
<feature type="region of interest" description="Disordered" evidence="1">
    <location>
        <begin position="379"/>
        <end position="497"/>
    </location>
</feature>
<reference evidence="2" key="1">
    <citation type="submission" date="2018-05" db="EMBL/GenBank/DDBJ databases">
        <authorList>
            <person name="Lanie J.A."/>
            <person name="Ng W.-L."/>
            <person name="Kazmierczak K.M."/>
            <person name="Andrzejewski T.M."/>
            <person name="Davidsen T.M."/>
            <person name="Wayne K.J."/>
            <person name="Tettelin H."/>
            <person name="Glass J.I."/>
            <person name="Rusch D."/>
            <person name="Podicherti R."/>
            <person name="Tsui H.-C.T."/>
            <person name="Winkler M.E."/>
        </authorList>
    </citation>
    <scope>NUCLEOTIDE SEQUENCE</scope>
</reference>
<evidence type="ECO:0000256" key="1">
    <source>
        <dbReference type="SAM" id="MobiDB-lite"/>
    </source>
</evidence>
<dbReference type="EMBL" id="UINC01033744">
    <property type="protein sequence ID" value="SVB23493.1"/>
    <property type="molecule type" value="Genomic_DNA"/>
</dbReference>
<feature type="compositionally biased region" description="Low complexity" evidence="1">
    <location>
        <begin position="413"/>
        <end position="424"/>
    </location>
</feature>
<feature type="compositionally biased region" description="Polar residues" evidence="1">
    <location>
        <begin position="488"/>
        <end position="497"/>
    </location>
</feature>